<feature type="transmembrane region" description="Helical" evidence="5">
    <location>
        <begin position="152"/>
        <end position="170"/>
    </location>
</feature>
<accession>A0A5C3MVM8</accession>
<feature type="non-terminal residue" evidence="6">
    <location>
        <position position="366"/>
    </location>
</feature>
<proteinExistence type="predicted"/>
<evidence type="ECO:0000256" key="3">
    <source>
        <dbReference type="ARBA" id="ARBA00022989"/>
    </source>
</evidence>
<protein>
    <recommendedName>
        <fullName evidence="8">G-protein coupled receptors family 1 profile domain-containing protein</fullName>
    </recommendedName>
</protein>
<keyword evidence="4 5" id="KW-0472">Membrane</keyword>
<gene>
    <name evidence="6" type="ORF">OE88DRAFT_1702317</name>
</gene>
<evidence type="ECO:0000256" key="2">
    <source>
        <dbReference type="ARBA" id="ARBA00022692"/>
    </source>
</evidence>
<dbReference type="Proteomes" id="UP000305948">
    <property type="component" value="Unassembled WGS sequence"/>
</dbReference>
<evidence type="ECO:0000256" key="5">
    <source>
        <dbReference type="SAM" id="Phobius"/>
    </source>
</evidence>
<dbReference type="GO" id="GO:0005886">
    <property type="term" value="C:plasma membrane"/>
    <property type="evidence" value="ECO:0007669"/>
    <property type="project" value="TreeGrafter"/>
</dbReference>
<dbReference type="PANTHER" id="PTHR23112">
    <property type="entry name" value="G PROTEIN-COUPLED RECEPTOR 157-RELATED"/>
    <property type="match status" value="1"/>
</dbReference>
<evidence type="ECO:0000313" key="6">
    <source>
        <dbReference type="EMBL" id="TFK49559.1"/>
    </source>
</evidence>
<dbReference type="GO" id="GO:0007189">
    <property type="term" value="P:adenylate cyclase-activating G protein-coupled receptor signaling pathway"/>
    <property type="evidence" value="ECO:0007669"/>
    <property type="project" value="TreeGrafter"/>
</dbReference>
<keyword evidence="3 5" id="KW-1133">Transmembrane helix</keyword>
<dbReference type="AlphaFoldDB" id="A0A5C3MVM8"/>
<evidence type="ECO:0000256" key="1">
    <source>
        <dbReference type="ARBA" id="ARBA00004141"/>
    </source>
</evidence>
<organism evidence="6 7">
    <name type="scientific">Heliocybe sulcata</name>
    <dbReference type="NCBI Taxonomy" id="5364"/>
    <lineage>
        <taxon>Eukaryota</taxon>
        <taxon>Fungi</taxon>
        <taxon>Dikarya</taxon>
        <taxon>Basidiomycota</taxon>
        <taxon>Agaricomycotina</taxon>
        <taxon>Agaricomycetes</taxon>
        <taxon>Gloeophyllales</taxon>
        <taxon>Gloeophyllaceae</taxon>
        <taxon>Heliocybe</taxon>
    </lineage>
</organism>
<name>A0A5C3MVM8_9AGAM</name>
<evidence type="ECO:0000256" key="4">
    <source>
        <dbReference type="ARBA" id="ARBA00023136"/>
    </source>
</evidence>
<feature type="transmembrane region" description="Helical" evidence="5">
    <location>
        <begin position="80"/>
        <end position="100"/>
    </location>
</feature>
<keyword evidence="2 5" id="KW-0812">Transmembrane</keyword>
<feature type="transmembrane region" description="Helical" evidence="5">
    <location>
        <begin position="40"/>
        <end position="68"/>
    </location>
</feature>
<dbReference type="Gene3D" id="1.20.1070.10">
    <property type="entry name" value="Rhodopsin 7-helix transmembrane proteins"/>
    <property type="match status" value="1"/>
</dbReference>
<dbReference type="PANTHER" id="PTHR23112:SF0">
    <property type="entry name" value="TRANSMEMBRANE PROTEIN 116"/>
    <property type="match status" value="1"/>
</dbReference>
<dbReference type="OrthoDB" id="3228752at2759"/>
<feature type="transmembrane region" description="Helical" evidence="5">
    <location>
        <begin position="257"/>
        <end position="278"/>
    </location>
</feature>
<keyword evidence="7" id="KW-1185">Reference proteome</keyword>
<feature type="transmembrane region" description="Helical" evidence="5">
    <location>
        <begin position="112"/>
        <end position="140"/>
    </location>
</feature>
<feature type="transmembrane region" description="Helical" evidence="5">
    <location>
        <begin position="201"/>
        <end position="226"/>
    </location>
</feature>
<dbReference type="EMBL" id="ML213515">
    <property type="protein sequence ID" value="TFK49559.1"/>
    <property type="molecule type" value="Genomic_DNA"/>
</dbReference>
<sequence length="366" mass="40076">MPATMQLLPRASPSSPLAFISYLYSSTSADFVWTPDKQTVVVWTGVAPAIFSLVAAAVVLVLAAAIWWNPVSRSSLSRQSLQMLLWVQVMSVIYSATYLGEMLITGPTKWCNAVIILTLFASNFIDFVIMLIPINLQLALVHGVRTEGFVRYYLIGSLVAAIITAIPGSIKNVWGWDPEALICWISVTDPQQRNAWEIGAFYAWILISMVVATVSTCIVLIHLLAYTRSRNKTFSRSMSTSTVSSNGQIVRSVAWRVTLYPIVLIIANCISAAANFSITLGNGINSEATYVVWAMSGFMYGIVPGAYALIALFVDPSFSRALRNVLAGRDPTDAWERSLELGSAHRKPGNTTGIQIEFTTHVVTDH</sequence>
<evidence type="ECO:0008006" key="8">
    <source>
        <dbReference type="Google" id="ProtNLM"/>
    </source>
</evidence>
<dbReference type="GO" id="GO:0004930">
    <property type="term" value="F:G protein-coupled receptor activity"/>
    <property type="evidence" value="ECO:0007669"/>
    <property type="project" value="TreeGrafter"/>
</dbReference>
<reference evidence="6 7" key="1">
    <citation type="journal article" date="2019" name="Nat. Ecol. Evol.">
        <title>Megaphylogeny resolves global patterns of mushroom evolution.</title>
        <authorList>
            <person name="Varga T."/>
            <person name="Krizsan K."/>
            <person name="Foldi C."/>
            <person name="Dima B."/>
            <person name="Sanchez-Garcia M."/>
            <person name="Sanchez-Ramirez S."/>
            <person name="Szollosi G.J."/>
            <person name="Szarkandi J.G."/>
            <person name="Papp V."/>
            <person name="Albert L."/>
            <person name="Andreopoulos W."/>
            <person name="Angelini C."/>
            <person name="Antonin V."/>
            <person name="Barry K.W."/>
            <person name="Bougher N.L."/>
            <person name="Buchanan P."/>
            <person name="Buyck B."/>
            <person name="Bense V."/>
            <person name="Catcheside P."/>
            <person name="Chovatia M."/>
            <person name="Cooper J."/>
            <person name="Damon W."/>
            <person name="Desjardin D."/>
            <person name="Finy P."/>
            <person name="Geml J."/>
            <person name="Haridas S."/>
            <person name="Hughes K."/>
            <person name="Justo A."/>
            <person name="Karasinski D."/>
            <person name="Kautmanova I."/>
            <person name="Kiss B."/>
            <person name="Kocsube S."/>
            <person name="Kotiranta H."/>
            <person name="LaButti K.M."/>
            <person name="Lechner B.E."/>
            <person name="Liimatainen K."/>
            <person name="Lipzen A."/>
            <person name="Lukacs Z."/>
            <person name="Mihaltcheva S."/>
            <person name="Morgado L.N."/>
            <person name="Niskanen T."/>
            <person name="Noordeloos M.E."/>
            <person name="Ohm R.A."/>
            <person name="Ortiz-Santana B."/>
            <person name="Ovrebo C."/>
            <person name="Racz N."/>
            <person name="Riley R."/>
            <person name="Savchenko A."/>
            <person name="Shiryaev A."/>
            <person name="Soop K."/>
            <person name="Spirin V."/>
            <person name="Szebenyi C."/>
            <person name="Tomsovsky M."/>
            <person name="Tulloss R.E."/>
            <person name="Uehling J."/>
            <person name="Grigoriev I.V."/>
            <person name="Vagvolgyi C."/>
            <person name="Papp T."/>
            <person name="Martin F.M."/>
            <person name="Miettinen O."/>
            <person name="Hibbett D.S."/>
            <person name="Nagy L.G."/>
        </authorList>
    </citation>
    <scope>NUCLEOTIDE SEQUENCE [LARGE SCALE GENOMIC DNA]</scope>
    <source>
        <strain evidence="6 7">OMC1185</strain>
    </source>
</reference>
<evidence type="ECO:0000313" key="7">
    <source>
        <dbReference type="Proteomes" id="UP000305948"/>
    </source>
</evidence>
<dbReference type="STRING" id="5364.A0A5C3MVM8"/>
<feature type="transmembrane region" description="Helical" evidence="5">
    <location>
        <begin position="290"/>
        <end position="314"/>
    </location>
</feature>
<comment type="subcellular location">
    <subcellularLocation>
        <location evidence="1">Membrane</location>
        <topology evidence="1">Multi-pass membrane protein</topology>
    </subcellularLocation>
</comment>